<accession>A0A3R7PL33</accession>
<organism evidence="2 3">
    <name type="scientific">Penaeus vannamei</name>
    <name type="common">Whiteleg shrimp</name>
    <name type="synonym">Litopenaeus vannamei</name>
    <dbReference type="NCBI Taxonomy" id="6689"/>
    <lineage>
        <taxon>Eukaryota</taxon>
        <taxon>Metazoa</taxon>
        <taxon>Ecdysozoa</taxon>
        <taxon>Arthropoda</taxon>
        <taxon>Crustacea</taxon>
        <taxon>Multicrustacea</taxon>
        <taxon>Malacostraca</taxon>
        <taxon>Eumalacostraca</taxon>
        <taxon>Eucarida</taxon>
        <taxon>Decapoda</taxon>
        <taxon>Dendrobranchiata</taxon>
        <taxon>Penaeoidea</taxon>
        <taxon>Penaeidae</taxon>
        <taxon>Penaeus</taxon>
    </lineage>
</organism>
<dbReference type="AlphaFoldDB" id="A0A3R7PL33"/>
<feature type="region of interest" description="Disordered" evidence="1">
    <location>
        <begin position="118"/>
        <end position="193"/>
    </location>
</feature>
<feature type="compositionally biased region" description="Basic and acidic residues" evidence="1">
    <location>
        <begin position="221"/>
        <end position="242"/>
    </location>
</feature>
<name>A0A3R7PL33_PENVA</name>
<evidence type="ECO:0000256" key="1">
    <source>
        <dbReference type="SAM" id="MobiDB-lite"/>
    </source>
</evidence>
<feature type="compositionally biased region" description="Basic and acidic residues" evidence="1">
    <location>
        <begin position="184"/>
        <end position="193"/>
    </location>
</feature>
<sequence>MGGSPHVRTLLRRSWVRVQERRAPRGGAPRGSMAGRSRSFSTMHTTLIDPTPLGALNPHNPSIGSLAFGAGHGAAGDVEGHCQGLGGSSGSVAPLMEAPAGGVRSDAFTASQTSILAEDARVRGGAPGSGERNGRNNGSCVQAAPGRAGRGRRGAATGAARRGRPRARGGVQQRRRQGGLLRQRPREDRRRGLRLEERRGIPFRRSRRNLCLGKLNRRVERNSKDRGKRDKCTDETGKESCNETRQQNRIRQRNLVQPKDTASPPPPP</sequence>
<feature type="compositionally biased region" description="Basic residues" evidence="1">
    <location>
        <begin position="161"/>
        <end position="177"/>
    </location>
</feature>
<dbReference type="Proteomes" id="UP000283509">
    <property type="component" value="Unassembled WGS sequence"/>
</dbReference>
<reference evidence="2 3" key="1">
    <citation type="submission" date="2018-04" db="EMBL/GenBank/DDBJ databases">
        <authorList>
            <person name="Zhang X."/>
            <person name="Yuan J."/>
            <person name="Li F."/>
            <person name="Xiang J."/>
        </authorList>
    </citation>
    <scope>NUCLEOTIDE SEQUENCE [LARGE SCALE GENOMIC DNA]</scope>
    <source>
        <tissue evidence="2">Muscle</tissue>
    </source>
</reference>
<feature type="region of interest" description="Disordered" evidence="1">
    <location>
        <begin position="221"/>
        <end position="268"/>
    </location>
</feature>
<dbReference type="EMBL" id="QCYY01002483">
    <property type="protein sequence ID" value="ROT70020.1"/>
    <property type="molecule type" value="Genomic_DNA"/>
</dbReference>
<comment type="caution">
    <text evidence="2">The sequence shown here is derived from an EMBL/GenBank/DDBJ whole genome shotgun (WGS) entry which is preliminary data.</text>
</comment>
<evidence type="ECO:0000313" key="2">
    <source>
        <dbReference type="EMBL" id="ROT70020.1"/>
    </source>
</evidence>
<proteinExistence type="predicted"/>
<protein>
    <submittedName>
        <fullName evidence="2">Uncharacterized protein</fullName>
    </submittedName>
</protein>
<gene>
    <name evidence="2" type="ORF">C7M84_011724</name>
</gene>
<keyword evidence="3" id="KW-1185">Reference proteome</keyword>
<reference evidence="2 3" key="2">
    <citation type="submission" date="2019-01" db="EMBL/GenBank/DDBJ databases">
        <title>The decoding of complex shrimp genome reveals the adaptation for benthos swimmer, frequently molting mechanism and breeding impact on genome.</title>
        <authorList>
            <person name="Sun Y."/>
            <person name="Gao Y."/>
            <person name="Yu Y."/>
        </authorList>
    </citation>
    <scope>NUCLEOTIDE SEQUENCE [LARGE SCALE GENOMIC DNA]</scope>
    <source>
        <tissue evidence="2">Muscle</tissue>
    </source>
</reference>
<feature type="compositionally biased region" description="Low complexity" evidence="1">
    <location>
        <begin position="135"/>
        <end position="147"/>
    </location>
</feature>
<evidence type="ECO:0000313" key="3">
    <source>
        <dbReference type="Proteomes" id="UP000283509"/>
    </source>
</evidence>